<dbReference type="GO" id="GO:0005886">
    <property type="term" value="C:plasma membrane"/>
    <property type="evidence" value="ECO:0007669"/>
    <property type="project" value="UniProtKB-SubCell"/>
</dbReference>
<comment type="caution">
    <text evidence="10">The sequence shown here is derived from an EMBL/GenBank/DDBJ whole genome shotgun (WGS) entry which is preliminary data.</text>
</comment>
<keyword evidence="5 8" id="KW-1133">Transmembrane helix</keyword>
<keyword evidence="6 8" id="KW-0472">Membrane</keyword>
<proteinExistence type="inferred from homology"/>
<keyword evidence="3" id="KW-1003">Cell membrane</keyword>
<organism evidence="10 11">
    <name type="scientific">Adhaeribacter soli</name>
    <dbReference type="NCBI Taxonomy" id="2607655"/>
    <lineage>
        <taxon>Bacteria</taxon>
        <taxon>Pseudomonadati</taxon>
        <taxon>Bacteroidota</taxon>
        <taxon>Cytophagia</taxon>
        <taxon>Cytophagales</taxon>
        <taxon>Hymenobacteraceae</taxon>
        <taxon>Adhaeribacter</taxon>
    </lineage>
</organism>
<evidence type="ECO:0000256" key="1">
    <source>
        <dbReference type="ARBA" id="ARBA00004651"/>
    </source>
</evidence>
<dbReference type="SUPFAM" id="SSF81452">
    <property type="entry name" value="Cytochrome c oxidase subunit III-like"/>
    <property type="match status" value="1"/>
</dbReference>
<sequence>MKSDNKNKIGAEHASAFSKIEKIHPLKMLLYLAQIGIAILFLMLVFGFVRSELFLHQNSVTPFPRFFSVSSILILLSSYTISRVSKFYRQDELRKMNEYLSFTLMLALMFVLSQLAGWYELAKSGIYFKGQPFGSYIYLISALHILHLGAGIMYLVYVYLRTMYAAADPVRTLVYIRDPYRLLQLSMLSTYWHFLDGLWLALYFIFLFLF</sequence>
<evidence type="ECO:0000313" key="11">
    <source>
        <dbReference type="Proteomes" id="UP000326570"/>
    </source>
</evidence>
<keyword evidence="4 7" id="KW-0812">Transmembrane</keyword>
<evidence type="ECO:0000256" key="7">
    <source>
        <dbReference type="RuleBase" id="RU003376"/>
    </source>
</evidence>
<dbReference type="RefSeq" id="WP_150901818.1">
    <property type="nucleotide sequence ID" value="NZ_VTWT01000001.1"/>
</dbReference>
<evidence type="ECO:0000256" key="6">
    <source>
        <dbReference type="ARBA" id="ARBA00023136"/>
    </source>
</evidence>
<name>A0A5N1J8Q4_9BACT</name>
<dbReference type="GO" id="GO:0019646">
    <property type="term" value="P:aerobic electron transport chain"/>
    <property type="evidence" value="ECO:0007669"/>
    <property type="project" value="InterPro"/>
</dbReference>
<evidence type="ECO:0000256" key="3">
    <source>
        <dbReference type="ARBA" id="ARBA00022475"/>
    </source>
</evidence>
<evidence type="ECO:0000256" key="2">
    <source>
        <dbReference type="ARBA" id="ARBA00010581"/>
    </source>
</evidence>
<comment type="similarity">
    <text evidence="2 7">Belongs to the cytochrome c oxidase subunit 3 family.</text>
</comment>
<dbReference type="InterPro" id="IPR000298">
    <property type="entry name" value="Cyt_c_oxidase-like_su3"/>
</dbReference>
<dbReference type="Proteomes" id="UP000326570">
    <property type="component" value="Unassembled WGS sequence"/>
</dbReference>
<dbReference type="PROSITE" id="PS50253">
    <property type="entry name" value="COX3"/>
    <property type="match status" value="1"/>
</dbReference>
<feature type="transmembrane region" description="Helical" evidence="8">
    <location>
        <begin position="61"/>
        <end position="79"/>
    </location>
</feature>
<accession>A0A5N1J8Q4</accession>
<protein>
    <submittedName>
        <fullName evidence="10">Cytochrome c oxidase subunit III</fullName>
    </submittedName>
</protein>
<dbReference type="PANTHER" id="PTHR11403">
    <property type="entry name" value="CYTOCHROME C OXIDASE SUBUNIT III"/>
    <property type="match status" value="1"/>
</dbReference>
<evidence type="ECO:0000256" key="5">
    <source>
        <dbReference type="ARBA" id="ARBA00022989"/>
    </source>
</evidence>
<dbReference type="AlphaFoldDB" id="A0A5N1J8Q4"/>
<feature type="transmembrane region" description="Helical" evidence="8">
    <location>
        <begin position="136"/>
        <end position="160"/>
    </location>
</feature>
<feature type="transmembrane region" description="Helical" evidence="8">
    <location>
        <begin position="99"/>
        <end position="116"/>
    </location>
</feature>
<dbReference type="PANTHER" id="PTHR11403:SF2">
    <property type="entry name" value="CYTOCHROME BO(3) UBIQUINOL OXIDASE SUBUNIT 3"/>
    <property type="match status" value="1"/>
</dbReference>
<evidence type="ECO:0000256" key="8">
    <source>
        <dbReference type="SAM" id="Phobius"/>
    </source>
</evidence>
<dbReference type="InterPro" id="IPR024791">
    <property type="entry name" value="Cyt_c/ubiquinol_Oxase_su3"/>
</dbReference>
<feature type="transmembrane region" description="Helical" evidence="8">
    <location>
        <begin position="28"/>
        <end position="49"/>
    </location>
</feature>
<dbReference type="InterPro" id="IPR035973">
    <property type="entry name" value="Cyt_c_oxidase_su3-like_sf"/>
</dbReference>
<dbReference type="Gene3D" id="1.20.120.80">
    <property type="entry name" value="Cytochrome c oxidase, subunit III, four-helix bundle"/>
    <property type="match status" value="1"/>
</dbReference>
<comment type="subcellular location">
    <subcellularLocation>
        <location evidence="1 7">Cell membrane</location>
        <topology evidence="1 7">Multi-pass membrane protein</topology>
    </subcellularLocation>
</comment>
<evidence type="ECO:0000259" key="9">
    <source>
        <dbReference type="PROSITE" id="PS50253"/>
    </source>
</evidence>
<keyword evidence="11" id="KW-1185">Reference proteome</keyword>
<feature type="domain" description="Heme-copper oxidase subunit III family profile" evidence="9">
    <location>
        <begin position="26"/>
        <end position="210"/>
    </location>
</feature>
<dbReference type="InterPro" id="IPR013833">
    <property type="entry name" value="Cyt_c_oxidase_su3_a-hlx"/>
</dbReference>
<dbReference type="EMBL" id="VTWT01000001">
    <property type="protein sequence ID" value="KAA9345675.1"/>
    <property type="molecule type" value="Genomic_DNA"/>
</dbReference>
<reference evidence="10 11" key="1">
    <citation type="submission" date="2019-09" db="EMBL/GenBank/DDBJ databases">
        <title>Genome sequence of Adhaeribacter sp. M2.</title>
        <authorList>
            <person name="Srinivasan S."/>
        </authorList>
    </citation>
    <scope>NUCLEOTIDE SEQUENCE [LARGE SCALE GENOMIC DNA]</scope>
    <source>
        <strain evidence="10 11">M2</strain>
    </source>
</reference>
<gene>
    <name evidence="10" type="ORF">F0P94_00890</name>
</gene>
<dbReference type="GO" id="GO:0004129">
    <property type="term" value="F:cytochrome-c oxidase activity"/>
    <property type="evidence" value="ECO:0007669"/>
    <property type="project" value="InterPro"/>
</dbReference>
<feature type="transmembrane region" description="Helical" evidence="8">
    <location>
        <begin position="191"/>
        <end position="209"/>
    </location>
</feature>
<evidence type="ECO:0000313" key="10">
    <source>
        <dbReference type="EMBL" id="KAA9345675.1"/>
    </source>
</evidence>
<evidence type="ECO:0000256" key="4">
    <source>
        <dbReference type="ARBA" id="ARBA00022692"/>
    </source>
</evidence>